<reference evidence="2" key="2">
    <citation type="journal article" date="2015" name="Fish Shellfish Immunol.">
        <title>Early steps in the European eel (Anguilla anguilla)-Vibrio vulnificus interaction in the gills: Role of the RtxA13 toxin.</title>
        <authorList>
            <person name="Callol A."/>
            <person name="Pajuelo D."/>
            <person name="Ebbesson L."/>
            <person name="Teles M."/>
            <person name="MacKenzie S."/>
            <person name="Amaro C."/>
        </authorList>
    </citation>
    <scope>NUCLEOTIDE SEQUENCE</scope>
</reference>
<sequence length="53" mass="6120">MFREATRWSSRPQTTQGTSREESVANSDFFGMKHMRLDSVSCSRAIQTHLTQK</sequence>
<organism evidence="2">
    <name type="scientific">Anguilla anguilla</name>
    <name type="common">European freshwater eel</name>
    <name type="synonym">Muraena anguilla</name>
    <dbReference type="NCBI Taxonomy" id="7936"/>
    <lineage>
        <taxon>Eukaryota</taxon>
        <taxon>Metazoa</taxon>
        <taxon>Chordata</taxon>
        <taxon>Craniata</taxon>
        <taxon>Vertebrata</taxon>
        <taxon>Euteleostomi</taxon>
        <taxon>Actinopterygii</taxon>
        <taxon>Neopterygii</taxon>
        <taxon>Teleostei</taxon>
        <taxon>Anguilliformes</taxon>
        <taxon>Anguillidae</taxon>
        <taxon>Anguilla</taxon>
    </lineage>
</organism>
<name>A0A0E9XQX3_ANGAN</name>
<feature type="region of interest" description="Disordered" evidence="1">
    <location>
        <begin position="1"/>
        <end position="27"/>
    </location>
</feature>
<dbReference type="EMBL" id="GBXM01003771">
    <property type="protein sequence ID" value="JAI04807.1"/>
    <property type="molecule type" value="Transcribed_RNA"/>
</dbReference>
<reference evidence="2" key="1">
    <citation type="submission" date="2014-11" db="EMBL/GenBank/DDBJ databases">
        <authorList>
            <person name="Amaro Gonzalez C."/>
        </authorList>
    </citation>
    <scope>NUCLEOTIDE SEQUENCE</scope>
</reference>
<evidence type="ECO:0000256" key="1">
    <source>
        <dbReference type="SAM" id="MobiDB-lite"/>
    </source>
</evidence>
<feature type="compositionally biased region" description="Polar residues" evidence="1">
    <location>
        <begin position="7"/>
        <end position="18"/>
    </location>
</feature>
<proteinExistence type="predicted"/>
<evidence type="ECO:0000313" key="2">
    <source>
        <dbReference type="EMBL" id="JAI04807.1"/>
    </source>
</evidence>
<accession>A0A0E9XQX3</accession>
<protein>
    <submittedName>
        <fullName evidence="2">Uncharacterized protein</fullName>
    </submittedName>
</protein>
<dbReference type="AlphaFoldDB" id="A0A0E9XQX3"/>